<evidence type="ECO:0000313" key="3">
    <source>
        <dbReference type="Proteomes" id="UP000308730"/>
    </source>
</evidence>
<feature type="compositionally biased region" description="Acidic residues" evidence="1">
    <location>
        <begin position="56"/>
        <end position="69"/>
    </location>
</feature>
<evidence type="ECO:0000256" key="1">
    <source>
        <dbReference type="SAM" id="MobiDB-lite"/>
    </source>
</evidence>
<name>A0A4S4N0H5_9APHY</name>
<dbReference type="OrthoDB" id="2803802at2759"/>
<feature type="compositionally biased region" description="Acidic residues" evidence="1">
    <location>
        <begin position="148"/>
        <end position="157"/>
    </location>
</feature>
<feature type="compositionally biased region" description="Pro residues" evidence="1">
    <location>
        <begin position="131"/>
        <end position="143"/>
    </location>
</feature>
<organism evidence="2 3">
    <name type="scientific">Antrodiella citrinella</name>
    <dbReference type="NCBI Taxonomy" id="2447956"/>
    <lineage>
        <taxon>Eukaryota</taxon>
        <taxon>Fungi</taxon>
        <taxon>Dikarya</taxon>
        <taxon>Basidiomycota</taxon>
        <taxon>Agaricomycotina</taxon>
        <taxon>Agaricomycetes</taxon>
        <taxon>Polyporales</taxon>
        <taxon>Steccherinaceae</taxon>
        <taxon>Antrodiella</taxon>
    </lineage>
</organism>
<sequence>MTLQILNSQDIQDLLCALALFPATRHAYLQWMWTILDVFDEALPGVFDRSGRRGWDEDDEDGDDEDAEGEPAAHIQFGGAFFDEDLAMGGEVAVEEHVEGAGRAEEEETYEEDDDDDEVDGNINYDNGPGLEPPPDQAPPPLPAAADGQEDDDDDAEIAPPTGRAHVERALRQEVHVRHFPSPRAGEALQRTETMFGTYNKDLNNDGEGDNIFAPFKSERDFQIARWAKMRGPGSTAFDELLKIPGVREDLGLSFKNTREINKVIDEKLPSSRPRFRCKEVLVAGEVFHVYYRDALQCVKALYGDPNFAADLVYAPEQHYADEPRFSLVPARRYYAPPSTRPPLLQHLRRLLSRYFDSYSHPKLP</sequence>
<evidence type="ECO:0000313" key="2">
    <source>
        <dbReference type="EMBL" id="THH32369.1"/>
    </source>
</evidence>
<comment type="caution">
    <text evidence="2">The sequence shown here is derived from an EMBL/GenBank/DDBJ whole genome shotgun (WGS) entry which is preliminary data.</text>
</comment>
<accession>A0A4S4N0H5</accession>
<gene>
    <name evidence="2" type="ORF">EUX98_g1829</name>
</gene>
<dbReference type="Pfam" id="PF18759">
    <property type="entry name" value="Plavaka"/>
    <property type="match status" value="1"/>
</dbReference>
<keyword evidence="3" id="KW-1185">Reference proteome</keyword>
<dbReference type="AlphaFoldDB" id="A0A4S4N0H5"/>
<reference evidence="2 3" key="1">
    <citation type="submission" date="2019-02" db="EMBL/GenBank/DDBJ databases">
        <title>Genome sequencing of the rare red list fungi Antrodiella citrinella (Flaviporus citrinellus).</title>
        <authorList>
            <person name="Buettner E."/>
            <person name="Kellner H."/>
        </authorList>
    </citation>
    <scope>NUCLEOTIDE SEQUENCE [LARGE SCALE GENOMIC DNA]</scope>
    <source>
        <strain evidence="2 3">DSM 108506</strain>
    </source>
</reference>
<protein>
    <submittedName>
        <fullName evidence="2">Uncharacterized protein</fullName>
    </submittedName>
</protein>
<feature type="region of interest" description="Disordered" evidence="1">
    <location>
        <begin position="47"/>
        <end position="70"/>
    </location>
</feature>
<proteinExistence type="predicted"/>
<dbReference type="Proteomes" id="UP000308730">
    <property type="component" value="Unassembled WGS sequence"/>
</dbReference>
<dbReference type="InterPro" id="IPR041078">
    <property type="entry name" value="Plavaka"/>
</dbReference>
<feature type="compositionally biased region" description="Acidic residues" evidence="1">
    <location>
        <begin position="105"/>
        <end position="120"/>
    </location>
</feature>
<dbReference type="EMBL" id="SGPM01000023">
    <property type="protein sequence ID" value="THH32369.1"/>
    <property type="molecule type" value="Genomic_DNA"/>
</dbReference>
<feature type="region of interest" description="Disordered" evidence="1">
    <location>
        <begin position="96"/>
        <end position="160"/>
    </location>
</feature>
<feature type="non-terminal residue" evidence="2">
    <location>
        <position position="365"/>
    </location>
</feature>